<evidence type="ECO:0000256" key="9">
    <source>
        <dbReference type="PIRSR" id="PIRSR600823-1"/>
    </source>
</evidence>
<dbReference type="InterPro" id="IPR019793">
    <property type="entry name" value="Peroxidases_heam-ligand_BS"/>
</dbReference>
<feature type="binding site" evidence="11">
    <location>
        <position position="99"/>
    </location>
    <ligand>
        <name>Ca(2+)</name>
        <dbReference type="ChEBI" id="CHEBI:29108"/>
        <label>1</label>
    </ligand>
</feature>
<keyword evidence="14" id="KW-0964">Secreted</keyword>
<feature type="binding site" evidence="11">
    <location>
        <position position="266"/>
    </location>
    <ligand>
        <name>Ca(2+)</name>
        <dbReference type="ChEBI" id="CHEBI:29108"/>
        <label>2</label>
    </ligand>
</feature>
<evidence type="ECO:0000256" key="4">
    <source>
        <dbReference type="ARBA" id="ARBA00022617"/>
    </source>
</evidence>
<dbReference type="GO" id="GO:0009505">
    <property type="term" value="C:plant-type cell wall"/>
    <property type="evidence" value="ECO:0000318"/>
    <property type="project" value="GO_Central"/>
</dbReference>
<evidence type="ECO:0000256" key="7">
    <source>
        <dbReference type="ARBA" id="ARBA00023004"/>
    </source>
</evidence>
<organism evidence="16 17">
    <name type="scientific">Marchantia polymorpha</name>
    <name type="common">Common liverwort</name>
    <name type="synonym">Marchantia aquatica</name>
    <dbReference type="NCBI Taxonomy" id="3197"/>
    <lineage>
        <taxon>Eukaryota</taxon>
        <taxon>Viridiplantae</taxon>
        <taxon>Streptophyta</taxon>
        <taxon>Embryophyta</taxon>
        <taxon>Marchantiophyta</taxon>
        <taxon>Marchantiopsida</taxon>
        <taxon>Marchantiidae</taxon>
        <taxon>Marchantiales</taxon>
        <taxon>Marchantiaceae</taxon>
        <taxon>Marchantia</taxon>
    </lineage>
</organism>
<dbReference type="Gene3D" id="1.10.520.10">
    <property type="match status" value="1"/>
</dbReference>
<comment type="similarity">
    <text evidence="2">Belongs to the peroxidase family. Ascorbate peroxidase subfamily.</text>
</comment>
<feature type="binding site" evidence="10">
    <location>
        <position position="174"/>
    </location>
    <ligand>
        <name>substrate</name>
    </ligand>
</feature>
<evidence type="ECO:0000259" key="15">
    <source>
        <dbReference type="PROSITE" id="PS50873"/>
    </source>
</evidence>
<dbReference type="Gramene" id="Mp1g06820.1">
    <property type="protein sequence ID" value="Mp1g06820.1.cds"/>
    <property type="gene ID" value="Mp1g06820"/>
</dbReference>
<comment type="cofactor">
    <cofactor evidence="11 14">
        <name>heme b</name>
        <dbReference type="ChEBI" id="CHEBI:60344"/>
    </cofactor>
    <text evidence="11 14">Binds 1 heme b (iron(II)-protoporphyrin IX) group per subunit.</text>
</comment>
<dbReference type="InterPro" id="IPR002016">
    <property type="entry name" value="Haem_peroxidase"/>
</dbReference>
<dbReference type="Gene3D" id="1.10.420.10">
    <property type="entry name" value="Peroxidase, domain 2"/>
    <property type="match status" value="1"/>
</dbReference>
<feature type="disulfide bond" evidence="13">
    <location>
        <begin position="211"/>
        <end position="243"/>
    </location>
</feature>
<comment type="catalytic activity">
    <reaction evidence="1 14">
        <text>2 a phenolic donor + H2O2 = 2 a phenolic radical donor + 2 H2O</text>
        <dbReference type="Rhea" id="RHEA:56136"/>
        <dbReference type="ChEBI" id="CHEBI:15377"/>
        <dbReference type="ChEBI" id="CHEBI:16240"/>
        <dbReference type="ChEBI" id="CHEBI:139520"/>
        <dbReference type="ChEBI" id="CHEBI:139521"/>
        <dbReference type="EC" id="1.11.1.7"/>
    </reaction>
</comment>
<gene>
    <name evidence="16" type="ORF">MARPO_0043s0074</name>
</gene>
<evidence type="ECO:0000256" key="12">
    <source>
        <dbReference type="PIRSR" id="PIRSR600823-4"/>
    </source>
</evidence>
<feature type="signal peptide" evidence="14">
    <location>
        <begin position="1"/>
        <end position="28"/>
    </location>
</feature>
<evidence type="ECO:0000256" key="1">
    <source>
        <dbReference type="ARBA" id="ARBA00000189"/>
    </source>
</evidence>
<dbReference type="Gramene" id="Mp1g06820.2">
    <property type="protein sequence ID" value="Mp1g06820.2.cds"/>
    <property type="gene ID" value="Mp1g06820"/>
</dbReference>
<dbReference type="PROSITE" id="PS00435">
    <property type="entry name" value="PEROXIDASE_1"/>
    <property type="match status" value="1"/>
</dbReference>
<dbReference type="EC" id="1.11.1.7" evidence="14"/>
<keyword evidence="4 14" id="KW-0349">Heme</keyword>
<dbReference type="CDD" id="cd00693">
    <property type="entry name" value="secretory_peroxidase"/>
    <property type="match status" value="1"/>
</dbReference>
<feature type="disulfide bond" evidence="13">
    <location>
        <begin position="46"/>
        <end position="126"/>
    </location>
</feature>
<feature type="domain" description="Plant heme peroxidase family profile" evidence="15">
    <location>
        <begin position="36"/>
        <end position="338"/>
    </location>
</feature>
<feature type="binding site" description="axial binding residue" evidence="11">
    <location>
        <position position="204"/>
    </location>
    <ligand>
        <name>heme b</name>
        <dbReference type="ChEBI" id="CHEBI:60344"/>
    </ligand>
    <ligandPart>
        <name>Fe</name>
        <dbReference type="ChEBI" id="CHEBI:18248"/>
    </ligandPart>
</feature>
<reference evidence="17" key="1">
    <citation type="journal article" date="2017" name="Cell">
        <title>Insights into land plant evolution garnered from the Marchantia polymorpha genome.</title>
        <authorList>
            <person name="Bowman J.L."/>
            <person name="Kohchi T."/>
            <person name="Yamato K.T."/>
            <person name="Jenkins J."/>
            <person name="Shu S."/>
            <person name="Ishizaki K."/>
            <person name="Yamaoka S."/>
            <person name="Nishihama R."/>
            <person name="Nakamura Y."/>
            <person name="Berger F."/>
            <person name="Adam C."/>
            <person name="Aki S.S."/>
            <person name="Althoff F."/>
            <person name="Araki T."/>
            <person name="Arteaga-Vazquez M.A."/>
            <person name="Balasubrmanian S."/>
            <person name="Barry K."/>
            <person name="Bauer D."/>
            <person name="Boehm C.R."/>
            <person name="Briginshaw L."/>
            <person name="Caballero-Perez J."/>
            <person name="Catarino B."/>
            <person name="Chen F."/>
            <person name="Chiyoda S."/>
            <person name="Chovatia M."/>
            <person name="Davies K.M."/>
            <person name="Delmans M."/>
            <person name="Demura T."/>
            <person name="Dierschke T."/>
            <person name="Dolan L."/>
            <person name="Dorantes-Acosta A.E."/>
            <person name="Eklund D.M."/>
            <person name="Florent S.N."/>
            <person name="Flores-Sandoval E."/>
            <person name="Fujiyama A."/>
            <person name="Fukuzawa H."/>
            <person name="Galik B."/>
            <person name="Grimanelli D."/>
            <person name="Grimwood J."/>
            <person name="Grossniklaus U."/>
            <person name="Hamada T."/>
            <person name="Haseloff J."/>
            <person name="Hetherington A.J."/>
            <person name="Higo A."/>
            <person name="Hirakawa Y."/>
            <person name="Hundley H.N."/>
            <person name="Ikeda Y."/>
            <person name="Inoue K."/>
            <person name="Inoue S.I."/>
            <person name="Ishida S."/>
            <person name="Jia Q."/>
            <person name="Kakita M."/>
            <person name="Kanazawa T."/>
            <person name="Kawai Y."/>
            <person name="Kawashima T."/>
            <person name="Kennedy M."/>
            <person name="Kinose K."/>
            <person name="Kinoshita T."/>
            <person name="Kohara Y."/>
            <person name="Koide E."/>
            <person name="Komatsu K."/>
            <person name="Kopischke S."/>
            <person name="Kubo M."/>
            <person name="Kyozuka J."/>
            <person name="Lagercrantz U."/>
            <person name="Lin S.S."/>
            <person name="Lindquist E."/>
            <person name="Lipzen A.M."/>
            <person name="Lu C.W."/>
            <person name="De Luna E."/>
            <person name="Martienssen R.A."/>
            <person name="Minamino N."/>
            <person name="Mizutani M."/>
            <person name="Mizutani M."/>
            <person name="Mochizuki N."/>
            <person name="Monte I."/>
            <person name="Mosher R."/>
            <person name="Nagasaki H."/>
            <person name="Nakagami H."/>
            <person name="Naramoto S."/>
            <person name="Nishitani K."/>
            <person name="Ohtani M."/>
            <person name="Okamoto T."/>
            <person name="Okumura M."/>
            <person name="Phillips J."/>
            <person name="Pollak B."/>
            <person name="Reinders A."/>
            <person name="Rovekamp M."/>
            <person name="Sano R."/>
            <person name="Sawa S."/>
            <person name="Schmid M.W."/>
            <person name="Shirakawa M."/>
            <person name="Solano R."/>
            <person name="Spunde A."/>
            <person name="Suetsugu N."/>
            <person name="Sugano S."/>
            <person name="Sugiyama A."/>
            <person name="Sun R."/>
            <person name="Suzuki Y."/>
            <person name="Takenaka M."/>
            <person name="Takezawa D."/>
            <person name="Tomogane H."/>
            <person name="Tsuzuki M."/>
            <person name="Ueda T."/>
            <person name="Umeda M."/>
            <person name="Ward J.M."/>
            <person name="Watanabe Y."/>
            <person name="Yazaki K."/>
            <person name="Yokoyama R."/>
            <person name="Yoshitake Y."/>
            <person name="Yotsui I."/>
            <person name="Zachgo S."/>
            <person name="Schmutz J."/>
        </authorList>
    </citation>
    <scope>NUCLEOTIDE SEQUENCE [LARGE SCALE GENOMIC DNA]</scope>
    <source>
        <strain evidence="17">Tak-1</strain>
    </source>
</reference>
<dbReference type="InterPro" id="IPR033905">
    <property type="entry name" value="Secretory_peroxidase"/>
</dbReference>
<dbReference type="GO" id="GO:0006979">
    <property type="term" value="P:response to oxidative stress"/>
    <property type="evidence" value="ECO:0007669"/>
    <property type="project" value="UniProtKB-UniRule"/>
</dbReference>
<dbReference type="OrthoDB" id="2114378at2759"/>
<keyword evidence="3 14" id="KW-0575">Peroxidase</keyword>
<keyword evidence="7 11" id="KW-0408">Iron</keyword>
<comment type="function">
    <text evidence="14">Removal of H(2)O(2), oxidation of toxic reductants, biosynthesis and degradation of lignin, suberization, auxin catabolism, response to environmental stresses such as wounding, pathogen attack and oxidative stress.</text>
</comment>
<evidence type="ECO:0000313" key="17">
    <source>
        <dbReference type="Proteomes" id="UP000244005"/>
    </source>
</evidence>
<keyword evidence="14" id="KW-0732">Signal</keyword>
<keyword evidence="5 11" id="KW-0479">Metal-binding</keyword>
<comment type="cofactor">
    <cofactor evidence="11 14">
        <name>Ca(2+)</name>
        <dbReference type="ChEBI" id="CHEBI:29108"/>
    </cofactor>
    <text evidence="11 14">Binds 2 calcium ions per subunit.</text>
</comment>
<sequence length="338" mass="36531">MAKACAVWSSWLVMTLLATGLLPRIARAVVYPTHPHLSEGYYDTTCPLAKIDVWNVLVQQLALNKNLPAQLVRLFFHDCFVRGCDASILIESTAGNVAEIGSRANLNSIKGFDVIAKAKSKVEADCPGIVSCADIIALAARNILQMSRGIYFPVQLGRKDGVVSIAAEADANLPSPFLNYTQLVTSFANQGLSEKDMVVLSGAHTFGVTHCTVIWPRIWAFSSTVLTDPALKASHVAKLKALCPFDQPDSQTEVPLDSSVGGNFFDSNYYDRVVDGETAFVSDSALLTTPFADALVRDLGEFTTVPFFDEFGLAMVKMGQINVLTGSEGTIRKVCSKI</sequence>
<feature type="disulfide bond" evidence="13">
    <location>
        <begin position="132"/>
        <end position="335"/>
    </location>
</feature>
<feature type="binding site" evidence="11">
    <location>
        <position position="87"/>
    </location>
    <ligand>
        <name>Ca(2+)</name>
        <dbReference type="ChEBI" id="CHEBI:29108"/>
        <label>1</label>
    </ligand>
</feature>
<dbReference type="AlphaFoldDB" id="A0A2R6X156"/>
<evidence type="ECO:0000256" key="14">
    <source>
        <dbReference type="RuleBase" id="RU362060"/>
    </source>
</evidence>
<feature type="site" description="Transition state stabilizer" evidence="12">
    <location>
        <position position="73"/>
    </location>
</feature>
<evidence type="ECO:0000256" key="8">
    <source>
        <dbReference type="ARBA" id="ARBA00023157"/>
    </source>
</evidence>
<dbReference type="PRINTS" id="PR00461">
    <property type="entry name" value="PLPEROXIDASE"/>
</dbReference>
<dbReference type="GO" id="GO:0005576">
    <property type="term" value="C:extracellular region"/>
    <property type="evidence" value="ECO:0007669"/>
    <property type="project" value="UniProtKB-SubCell"/>
</dbReference>
<comment type="similarity">
    <text evidence="14">Belongs to the peroxidase family. Classical plant (class III) peroxidase subfamily.</text>
</comment>
<keyword evidence="11 14" id="KW-0106">Calcium</keyword>
<dbReference type="GO" id="GO:0046872">
    <property type="term" value="F:metal ion binding"/>
    <property type="evidence" value="ECO:0007669"/>
    <property type="project" value="UniProtKB-UniRule"/>
</dbReference>
<feature type="disulfide bond" evidence="13">
    <location>
        <begin position="79"/>
        <end position="84"/>
    </location>
</feature>
<comment type="subcellular location">
    <subcellularLocation>
        <location evidence="14">Secreted</location>
    </subcellularLocation>
</comment>
<reference evidence="16" key="2">
    <citation type="submission" date="2017-12" db="EMBL/GenBank/DDBJ databases">
        <title>WGS assembly of Marchantia polymorpha.</title>
        <authorList>
            <person name="Bowman J.L."/>
            <person name="Kohchi T."/>
            <person name="Yamato K.T."/>
            <person name="Jenkins J."/>
            <person name="Shu S."/>
            <person name="Ishizaki K."/>
            <person name="Yamaoka S."/>
            <person name="Nishihama R."/>
            <person name="Nakamura Y."/>
            <person name="Berger F."/>
            <person name="Adam C."/>
            <person name="Aki S.S."/>
            <person name="Althoff F."/>
            <person name="Araki T."/>
            <person name="Arteaga-Vazquez M.A."/>
            <person name="Balasubrmanian S."/>
            <person name="Bauer D."/>
            <person name="Boehm C.R."/>
            <person name="Briginshaw L."/>
            <person name="Caballero-Perez J."/>
            <person name="Catarino B."/>
            <person name="Chen F."/>
            <person name="Chiyoda S."/>
            <person name="Chovatia M."/>
            <person name="Davies K.M."/>
            <person name="Delmans M."/>
            <person name="Demura T."/>
            <person name="Dierschke T."/>
            <person name="Dolan L."/>
            <person name="Dorantes-Acosta A.E."/>
            <person name="Eklund D.M."/>
            <person name="Florent S.N."/>
            <person name="Flores-Sandoval E."/>
            <person name="Fujiyama A."/>
            <person name="Fukuzawa H."/>
            <person name="Galik B."/>
            <person name="Grimanelli D."/>
            <person name="Grimwood J."/>
            <person name="Grossniklaus U."/>
            <person name="Hamada T."/>
            <person name="Haseloff J."/>
            <person name="Hetherington A.J."/>
            <person name="Higo A."/>
            <person name="Hirakawa Y."/>
            <person name="Hundley H.N."/>
            <person name="Ikeda Y."/>
            <person name="Inoue K."/>
            <person name="Inoue S."/>
            <person name="Ishida S."/>
            <person name="Jia Q."/>
            <person name="Kakita M."/>
            <person name="Kanazawa T."/>
            <person name="Kawai Y."/>
            <person name="Kawashima T."/>
            <person name="Kennedy M."/>
            <person name="Kinose K."/>
            <person name="Kinoshita T."/>
            <person name="Kohara Y."/>
            <person name="Koide E."/>
            <person name="Komatsu K."/>
            <person name="Kopischke S."/>
            <person name="Kubo M."/>
            <person name="Kyozuka J."/>
            <person name="Lagercrantz U."/>
            <person name="Lin S.S."/>
            <person name="Lindquist E."/>
            <person name="Lipzen A.M."/>
            <person name="Lu C."/>
            <person name="Luna E.D."/>
            <person name="Martienssen R.A."/>
            <person name="Minamino N."/>
            <person name="Mizutani M."/>
            <person name="Mizutani M."/>
            <person name="Mochizuki N."/>
            <person name="Monte I."/>
            <person name="Mosher R."/>
            <person name="Nagasaki H."/>
            <person name="Nakagami H."/>
            <person name="Naramoto S."/>
            <person name="Nishitani K."/>
            <person name="Ohtani M."/>
            <person name="Okamoto T."/>
            <person name="Okumura M."/>
            <person name="Phillips J."/>
            <person name="Pollak B."/>
            <person name="Reinders A."/>
            <person name="Roevekamp M."/>
            <person name="Sano R."/>
            <person name="Sawa S."/>
            <person name="Schmid M.W."/>
            <person name="Shirakawa M."/>
            <person name="Solano R."/>
            <person name="Spunde A."/>
            <person name="Suetsugu N."/>
            <person name="Sugano S."/>
            <person name="Sugiyama A."/>
            <person name="Sun R."/>
            <person name="Suzuki Y."/>
            <person name="Takenaka M."/>
            <person name="Takezawa D."/>
            <person name="Tomogane H."/>
            <person name="Tsuzuki M."/>
            <person name="Ueda T."/>
            <person name="Umeda M."/>
            <person name="Ward J.M."/>
            <person name="Watanabe Y."/>
            <person name="Yazaki K."/>
            <person name="Yokoyama R."/>
            <person name="Yoshitake Y."/>
            <person name="Yotsui I."/>
            <person name="Zachgo S."/>
            <person name="Schmutz J."/>
        </authorList>
    </citation>
    <scope>NUCLEOTIDE SEQUENCE [LARGE SCALE GENOMIC DNA]</scope>
    <source>
        <strain evidence="16">Tak-1</strain>
    </source>
</reference>
<accession>A0A2R6X156</accession>
<dbReference type="EMBL" id="KZ772715">
    <property type="protein sequence ID" value="PTQ39831.1"/>
    <property type="molecule type" value="Genomic_DNA"/>
</dbReference>
<keyword evidence="8 13" id="KW-1015">Disulfide bond</keyword>
<name>A0A2R6X156_MARPO</name>
<dbReference type="FunFam" id="1.10.420.10:FF:000001">
    <property type="entry name" value="Peroxidase"/>
    <property type="match status" value="1"/>
</dbReference>
<proteinExistence type="inferred from homology"/>
<dbReference type="InterPro" id="IPR010255">
    <property type="entry name" value="Haem_peroxidase_sf"/>
</dbReference>
<feature type="chain" id="PRO_5044034109" description="Peroxidase" evidence="14">
    <location>
        <begin position="29"/>
        <end position="338"/>
    </location>
</feature>
<feature type="binding site" evidence="11">
    <location>
        <position position="81"/>
    </location>
    <ligand>
        <name>Ca(2+)</name>
        <dbReference type="ChEBI" id="CHEBI:29108"/>
        <label>1</label>
    </ligand>
</feature>
<dbReference type="PRINTS" id="PR00458">
    <property type="entry name" value="PEROXIDASE"/>
</dbReference>
<dbReference type="PROSITE" id="PS50873">
    <property type="entry name" value="PEROXIDASE_4"/>
    <property type="match status" value="1"/>
</dbReference>
<feature type="binding site" evidence="11">
    <location>
        <position position="257"/>
    </location>
    <ligand>
        <name>Ca(2+)</name>
        <dbReference type="ChEBI" id="CHEBI:29108"/>
        <label>2</label>
    </ligand>
</feature>
<feature type="binding site" evidence="11">
    <location>
        <position position="205"/>
    </location>
    <ligand>
        <name>Ca(2+)</name>
        <dbReference type="ChEBI" id="CHEBI:29108"/>
        <label>2</label>
    </ligand>
</feature>
<evidence type="ECO:0000256" key="2">
    <source>
        <dbReference type="ARBA" id="ARBA00006873"/>
    </source>
</evidence>
<feature type="binding site" evidence="11">
    <location>
        <position position="83"/>
    </location>
    <ligand>
        <name>Ca(2+)</name>
        <dbReference type="ChEBI" id="CHEBI:29108"/>
        <label>1</label>
    </ligand>
</feature>
<evidence type="ECO:0000256" key="11">
    <source>
        <dbReference type="PIRSR" id="PIRSR600823-3"/>
    </source>
</evidence>
<dbReference type="Proteomes" id="UP000244005">
    <property type="component" value="Unassembled WGS sequence"/>
</dbReference>
<feature type="active site" description="Proton acceptor" evidence="9">
    <location>
        <position position="77"/>
    </location>
</feature>
<dbReference type="GO" id="GO:0140825">
    <property type="term" value="F:lactoperoxidase activity"/>
    <property type="evidence" value="ECO:0007669"/>
    <property type="project" value="UniProtKB-EC"/>
</dbReference>
<dbReference type="InterPro" id="IPR000823">
    <property type="entry name" value="Peroxidase_pln"/>
</dbReference>
<keyword evidence="6 14" id="KW-0560">Oxidoreductase</keyword>
<dbReference type="SUPFAM" id="SSF48113">
    <property type="entry name" value="Heme-dependent peroxidases"/>
    <property type="match status" value="1"/>
</dbReference>
<dbReference type="GO" id="GO:0020037">
    <property type="term" value="F:heme binding"/>
    <property type="evidence" value="ECO:0007669"/>
    <property type="project" value="UniProtKB-UniRule"/>
</dbReference>
<dbReference type="PANTHER" id="PTHR31235">
    <property type="entry name" value="PEROXIDASE 25-RELATED"/>
    <property type="match status" value="1"/>
</dbReference>
<evidence type="ECO:0000256" key="13">
    <source>
        <dbReference type="PIRSR" id="PIRSR600823-5"/>
    </source>
</evidence>
<feature type="binding site" evidence="11">
    <location>
        <position position="78"/>
    </location>
    <ligand>
        <name>Ca(2+)</name>
        <dbReference type="ChEBI" id="CHEBI:29108"/>
        <label>1</label>
    </ligand>
</feature>
<dbReference type="EMBL" id="KZ772715">
    <property type="protein sequence ID" value="PTQ39830.1"/>
    <property type="molecule type" value="Genomic_DNA"/>
</dbReference>
<protein>
    <recommendedName>
        <fullName evidence="14">Peroxidase</fullName>
        <ecNumber evidence="14">1.11.1.7</ecNumber>
    </recommendedName>
</protein>
<dbReference type="GO" id="GO:0042744">
    <property type="term" value="P:hydrogen peroxide catabolic process"/>
    <property type="evidence" value="ECO:0007669"/>
    <property type="project" value="UniProtKB-KW"/>
</dbReference>
<dbReference type="GO" id="GO:0006950">
    <property type="term" value="P:response to stress"/>
    <property type="evidence" value="ECO:0000318"/>
    <property type="project" value="GO_Central"/>
</dbReference>
<evidence type="ECO:0000256" key="6">
    <source>
        <dbReference type="ARBA" id="ARBA00023002"/>
    </source>
</evidence>
<evidence type="ECO:0000256" key="5">
    <source>
        <dbReference type="ARBA" id="ARBA00022723"/>
    </source>
</evidence>
<evidence type="ECO:0000313" key="16">
    <source>
        <dbReference type="EMBL" id="PTQ39830.1"/>
    </source>
</evidence>
<keyword evidence="14" id="KW-0376">Hydrogen peroxide</keyword>
<evidence type="ECO:0000256" key="3">
    <source>
        <dbReference type="ARBA" id="ARBA00022559"/>
    </source>
</evidence>
<dbReference type="Pfam" id="PF00141">
    <property type="entry name" value="peroxidase"/>
    <property type="match status" value="1"/>
</dbReference>
<keyword evidence="17" id="KW-1185">Reference proteome</keyword>
<feature type="binding site" evidence="11">
    <location>
        <position position="85"/>
    </location>
    <ligand>
        <name>Ca(2+)</name>
        <dbReference type="ChEBI" id="CHEBI:29108"/>
        <label>1</label>
    </ligand>
</feature>
<dbReference type="GO" id="GO:0004601">
    <property type="term" value="F:peroxidase activity"/>
    <property type="evidence" value="ECO:0000318"/>
    <property type="project" value="GO_Central"/>
</dbReference>
<evidence type="ECO:0000256" key="10">
    <source>
        <dbReference type="PIRSR" id="PIRSR600823-2"/>
    </source>
</evidence>